<evidence type="ECO:0000256" key="2">
    <source>
        <dbReference type="ARBA" id="ARBA00022840"/>
    </source>
</evidence>
<dbReference type="InterPro" id="IPR003593">
    <property type="entry name" value="AAA+_ATPase"/>
</dbReference>
<dbReference type="InterPro" id="IPR002197">
    <property type="entry name" value="HTH_Fis"/>
</dbReference>
<dbReference type="PROSITE" id="PS50110">
    <property type="entry name" value="RESPONSE_REGULATORY"/>
    <property type="match status" value="1"/>
</dbReference>
<organism evidence="9 10">
    <name type="scientific">Candidatus Nitrobium versatile</name>
    <dbReference type="NCBI Taxonomy" id="2884831"/>
    <lineage>
        <taxon>Bacteria</taxon>
        <taxon>Pseudomonadati</taxon>
        <taxon>Nitrospirota</taxon>
        <taxon>Nitrospiria</taxon>
        <taxon>Nitrospirales</taxon>
        <taxon>Nitrospiraceae</taxon>
        <taxon>Candidatus Nitrobium</taxon>
    </lineage>
</organism>
<dbReference type="GO" id="GO:0043565">
    <property type="term" value="F:sequence-specific DNA binding"/>
    <property type="evidence" value="ECO:0007669"/>
    <property type="project" value="InterPro"/>
</dbReference>
<evidence type="ECO:0000256" key="3">
    <source>
        <dbReference type="ARBA" id="ARBA00023015"/>
    </source>
</evidence>
<feature type="modified residue" description="4-aspartylphosphate" evidence="6">
    <location>
        <position position="58"/>
    </location>
</feature>
<dbReference type="EMBL" id="JAIOIV010000076">
    <property type="protein sequence ID" value="MBZ0156437.1"/>
    <property type="molecule type" value="Genomic_DNA"/>
</dbReference>
<dbReference type="InterPro" id="IPR009057">
    <property type="entry name" value="Homeodomain-like_sf"/>
</dbReference>
<evidence type="ECO:0000313" key="9">
    <source>
        <dbReference type="EMBL" id="MBZ0156437.1"/>
    </source>
</evidence>
<keyword evidence="5" id="KW-0804">Transcription</keyword>
<dbReference type="Pfam" id="PF02954">
    <property type="entry name" value="HTH_8"/>
    <property type="match status" value="1"/>
</dbReference>
<dbReference type="SMART" id="SM00448">
    <property type="entry name" value="REC"/>
    <property type="match status" value="1"/>
</dbReference>
<dbReference type="InterPro" id="IPR027417">
    <property type="entry name" value="P-loop_NTPase"/>
</dbReference>
<name>A0A953M1R7_9BACT</name>
<feature type="domain" description="Sigma-54 factor interaction" evidence="7">
    <location>
        <begin position="148"/>
        <end position="373"/>
    </location>
</feature>
<dbReference type="SUPFAM" id="SSF46689">
    <property type="entry name" value="Homeodomain-like"/>
    <property type="match status" value="1"/>
</dbReference>
<evidence type="ECO:0000256" key="1">
    <source>
        <dbReference type="ARBA" id="ARBA00022741"/>
    </source>
</evidence>
<dbReference type="Pfam" id="PF25601">
    <property type="entry name" value="AAA_lid_14"/>
    <property type="match status" value="1"/>
</dbReference>
<evidence type="ECO:0000259" key="8">
    <source>
        <dbReference type="PROSITE" id="PS50110"/>
    </source>
</evidence>
<reference evidence="9" key="1">
    <citation type="journal article" date="2021" name="bioRxiv">
        <title>Unraveling nitrogen, sulfur and carbon metabolic pathways and microbial community transcriptional responses to substrate deprivation and toxicity stresses in a bioreactor mimicking anoxic brackish coastal sediment conditions.</title>
        <authorList>
            <person name="Martins P.D."/>
            <person name="Echeveste M.J."/>
            <person name="Arshad A."/>
            <person name="Kurth J."/>
            <person name="Ouboter H."/>
            <person name="Jetten M.S.M."/>
            <person name="Welte C.U."/>
        </authorList>
    </citation>
    <scope>NUCLEOTIDE SEQUENCE</scope>
    <source>
        <strain evidence="9">MAG_39</strain>
    </source>
</reference>
<keyword evidence="2" id="KW-0067">ATP-binding</keyword>
<sequence length="451" mass="50034">MRGDRVGKVLLIIDDDKLLCDALQDYFRTGGMEVLAAYTGEEGLALCARKKVDVVLLDQNLPDTEGHALCPVILKHNEQSKIIFITAHPSFEGAVKAIKSGAHDYLSKPFEMEELSLAIKNALNTLALEKIAQIERYKRDKESEEAVLVGSSPGLVETVRLVDLAASTDAPVLITGETGTGKNVAARSIHYKSNAHKEAFISINCAALPEGLIEAELFGYEKGAFTGATASRRGIFEMAEGGTLFLDEIGEMPMHLQTKLLSALEDKKIRRLGGDFIRPVSVRIIAASSADLEASLGKTFRSDLYYRLSVIRIHIPPLRERRQDIPELCDYILRKVTRGREAHLSEPELQRLIEYDWPGNIRELKNVIERASLLQKGPLLAPSDFLVKVVPARVCPPGFPGDDLIPLEAVERSYIRYVLQKLSGNHTRAARTLGISLSTLKRKLKEYQLRE</sequence>
<gene>
    <name evidence="9" type="ORF">K8I29_09555</name>
</gene>
<accession>A0A953M1R7</accession>
<dbReference type="GO" id="GO:0006355">
    <property type="term" value="P:regulation of DNA-templated transcription"/>
    <property type="evidence" value="ECO:0007669"/>
    <property type="project" value="InterPro"/>
</dbReference>
<dbReference type="InterPro" id="IPR025943">
    <property type="entry name" value="Sigma_54_int_dom_ATP-bd_2"/>
</dbReference>
<dbReference type="Gene3D" id="3.40.50.2300">
    <property type="match status" value="1"/>
</dbReference>
<dbReference type="SMART" id="SM00382">
    <property type="entry name" value="AAA"/>
    <property type="match status" value="1"/>
</dbReference>
<dbReference type="AlphaFoldDB" id="A0A953M1R7"/>
<dbReference type="Gene3D" id="1.10.10.60">
    <property type="entry name" value="Homeodomain-like"/>
    <property type="match status" value="1"/>
</dbReference>
<protein>
    <submittedName>
        <fullName evidence="9">Sigma-54 dependent transcriptional regulator</fullName>
    </submittedName>
</protein>
<dbReference type="PANTHER" id="PTHR32071">
    <property type="entry name" value="TRANSCRIPTIONAL REGULATORY PROTEIN"/>
    <property type="match status" value="1"/>
</dbReference>
<evidence type="ECO:0000256" key="6">
    <source>
        <dbReference type="PROSITE-ProRule" id="PRU00169"/>
    </source>
</evidence>
<feature type="domain" description="Response regulatory" evidence="8">
    <location>
        <begin position="9"/>
        <end position="123"/>
    </location>
</feature>
<dbReference type="InterPro" id="IPR011006">
    <property type="entry name" value="CheY-like_superfamily"/>
</dbReference>
<dbReference type="PROSITE" id="PS00688">
    <property type="entry name" value="SIGMA54_INTERACT_3"/>
    <property type="match status" value="1"/>
</dbReference>
<dbReference type="GO" id="GO:0005524">
    <property type="term" value="F:ATP binding"/>
    <property type="evidence" value="ECO:0007669"/>
    <property type="project" value="UniProtKB-KW"/>
</dbReference>
<dbReference type="InterPro" id="IPR058031">
    <property type="entry name" value="AAA_lid_NorR"/>
</dbReference>
<reference evidence="9" key="2">
    <citation type="submission" date="2021-08" db="EMBL/GenBank/DDBJ databases">
        <authorList>
            <person name="Dalcin Martins P."/>
        </authorList>
    </citation>
    <scope>NUCLEOTIDE SEQUENCE</scope>
    <source>
        <strain evidence="9">MAG_39</strain>
    </source>
</reference>
<proteinExistence type="predicted"/>
<evidence type="ECO:0000313" key="10">
    <source>
        <dbReference type="Proteomes" id="UP000705867"/>
    </source>
</evidence>
<dbReference type="Pfam" id="PF00072">
    <property type="entry name" value="Response_reg"/>
    <property type="match status" value="1"/>
</dbReference>
<dbReference type="CDD" id="cd00156">
    <property type="entry name" value="REC"/>
    <property type="match status" value="1"/>
</dbReference>
<dbReference type="CDD" id="cd00009">
    <property type="entry name" value="AAA"/>
    <property type="match status" value="1"/>
</dbReference>
<evidence type="ECO:0000259" key="7">
    <source>
        <dbReference type="PROSITE" id="PS50045"/>
    </source>
</evidence>
<dbReference type="InterPro" id="IPR025944">
    <property type="entry name" value="Sigma_54_int_dom_CS"/>
</dbReference>
<dbReference type="SUPFAM" id="SSF52540">
    <property type="entry name" value="P-loop containing nucleoside triphosphate hydrolases"/>
    <property type="match status" value="1"/>
</dbReference>
<keyword evidence="4" id="KW-0238">DNA-binding</keyword>
<dbReference type="FunFam" id="3.40.50.300:FF:000006">
    <property type="entry name" value="DNA-binding transcriptional regulator NtrC"/>
    <property type="match status" value="1"/>
</dbReference>
<dbReference type="Gene3D" id="1.10.8.60">
    <property type="match status" value="1"/>
</dbReference>
<comment type="caution">
    <text evidence="9">The sequence shown here is derived from an EMBL/GenBank/DDBJ whole genome shotgun (WGS) entry which is preliminary data.</text>
</comment>
<dbReference type="GO" id="GO:0000160">
    <property type="term" value="P:phosphorelay signal transduction system"/>
    <property type="evidence" value="ECO:0007669"/>
    <property type="project" value="InterPro"/>
</dbReference>
<keyword evidence="6" id="KW-0597">Phosphoprotein</keyword>
<dbReference type="PROSITE" id="PS00676">
    <property type="entry name" value="SIGMA54_INTERACT_2"/>
    <property type="match status" value="1"/>
</dbReference>
<dbReference type="Pfam" id="PF00158">
    <property type="entry name" value="Sigma54_activat"/>
    <property type="match status" value="1"/>
</dbReference>
<dbReference type="Proteomes" id="UP000705867">
    <property type="component" value="Unassembled WGS sequence"/>
</dbReference>
<dbReference type="InterPro" id="IPR001789">
    <property type="entry name" value="Sig_transdc_resp-reg_receiver"/>
</dbReference>
<evidence type="ECO:0000256" key="5">
    <source>
        <dbReference type="ARBA" id="ARBA00023163"/>
    </source>
</evidence>
<keyword evidence="1" id="KW-0547">Nucleotide-binding</keyword>
<evidence type="ECO:0000256" key="4">
    <source>
        <dbReference type="ARBA" id="ARBA00023125"/>
    </source>
</evidence>
<dbReference type="InterPro" id="IPR002078">
    <property type="entry name" value="Sigma_54_int"/>
</dbReference>
<dbReference type="SUPFAM" id="SSF52172">
    <property type="entry name" value="CheY-like"/>
    <property type="match status" value="1"/>
</dbReference>
<dbReference type="PANTHER" id="PTHR32071:SF119">
    <property type="entry name" value="SIGMA L-DEPENDENT TRANSCRIPTIONAL REGULATOR YPLP-RELATED"/>
    <property type="match status" value="1"/>
</dbReference>
<dbReference type="PRINTS" id="PR01590">
    <property type="entry name" value="HTHFIS"/>
</dbReference>
<dbReference type="PROSITE" id="PS50045">
    <property type="entry name" value="SIGMA54_INTERACT_4"/>
    <property type="match status" value="1"/>
</dbReference>
<keyword evidence="3" id="KW-0805">Transcription regulation</keyword>
<dbReference type="Gene3D" id="3.40.50.300">
    <property type="entry name" value="P-loop containing nucleotide triphosphate hydrolases"/>
    <property type="match status" value="1"/>
</dbReference>